<sequence length="278" mass="31039">MENYISRKLDFETLVAKYPRLGRYFNGAKYDFHNNDAVIAITEVLLKEWGLTVHIHSDRLCPRLFNRLDYLEFMRKLLGSWDDHVGLDVGTGHLAIYALLGAKLFDLQFIGTDIDEESLELARAIVVQNNLQEKIQLVLTRQQDPLFRRLVELLGSRNGFVMCNPPFYSSFEEMEKRAEMKADPRFPRAAANELVIEGGEVAFVQNATRAPVHARQAAGADQWAGECGADQKSGLGHLGASGRRVVASLPPSTKILGRSGSGSAAARKPDQSRLEERL</sequence>
<name>A0ABQ7R9M6_9ASCO</name>
<evidence type="ECO:0000256" key="1">
    <source>
        <dbReference type="ARBA" id="ARBA00022603"/>
    </source>
</evidence>
<evidence type="ECO:0000256" key="3">
    <source>
        <dbReference type="SAM" id="MobiDB-lite"/>
    </source>
</evidence>
<gene>
    <name evidence="4" type="ORF">KL946_005115</name>
</gene>
<evidence type="ECO:0000313" key="5">
    <source>
        <dbReference type="Proteomes" id="UP000697297"/>
    </source>
</evidence>
<dbReference type="InterPro" id="IPR029063">
    <property type="entry name" value="SAM-dependent_MTases_sf"/>
</dbReference>
<dbReference type="Proteomes" id="UP000697297">
    <property type="component" value="Unassembled WGS sequence"/>
</dbReference>
<dbReference type="PANTHER" id="PTHR13393">
    <property type="entry name" value="SAM-DEPENDENT METHYLTRANSFERASE"/>
    <property type="match status" value="1"/>
</dbReference>
<evidence type="ECO:0000313" key="4">
    <source>
        <dbReference type="EMBL" id="KAG7761889.1"/>
    </source>
</evidence>
<accession>A0ABQ7R9M6</accession>
<organism evidence="4 5">
    <name type="scientific">Ogataea haglerorum</name>
    <dbReference type="NCBI Taxonomy" id="1937702"/>
    <lineage>
        <taxon>Eukaryota</taxon>
        <taxon>Fungi</taxon>
        <taxon>Dikarya</taxon>
        <taxon>Ascomycota</taxon>
        <taxon>Saccharomycotina</taxon>
        <taxon>Pichiomycetes</taxon>
        <taxon>Pichiales</taxon>
        <taxon>Pichiaceae</taxon>
        <taxon>Ogataea</taxon>
    </lineage>
</organism>
<comment type="caution">
    <text evidence="4">The sequence shown here is derived from an EMBL/GenBank/DDBJ whole genome shotgun (WGS) entry which is preliminary data.</text>
</comment>
<feature type="region of interest" description="Disordered" evidence="3">
    <location>
        <begin position="251"/>
        <end position="278"/>
    </location>
</feature>
<keyword evidence="1" id="KW-0489">Methyltransferase</keyword>
<keyword evidence="2" id="KW-0808">Transferase</keyword>
<proteinExistence type="predicted"/>
<feature type="compositionally biased region" description="Basic and acidic residues" evidence="3">
    <location>
        <begin position="267"/>
        <end position="278"/>
    </location>
</feature>
<dbReference type="InterPro" id="IPR010286">
    <property type="entry name" value="METTL16/RlmF"/>
</dbReference>
<keyword evidence="5" id="KW-1185">Reference proteome</keyword>
<evidence type="ECO:0000256" key="2">
    <source>
        <dbReference type="ARBA" id="ARBA00022679"/>
    </source>
</evidence>
<reference evidence="4 5" key="1">
    <citation type="journal article" date="2021" name="G3 (Bethesda)">
        <title>Genomic diversity, chromosomal rearrangements, and interspecies hybridization in the ogataea polymorpha species complex.</title>
        <authorList>
            <person name="Hanson S.J."/>
            <person name="Cinneide E.O."/>
            <person name="Salzberg L.I."/>
            <person name="Wolfe K.H."/>
            <person name="McGowan J."/>
            <person name="Fitzpatrick D.A."/>
            <person name="Matlin K."/>
        </authorList>
    </citation>
    <scope>NUCLEOTIDE SEQUENCE [LARGE SCALE GENOMIC DNA]</scope>
    <source>
        <strain evidence="4">81-436-3</strain>
    </source>
</reference>
<dbReference type="CDD" id="cd02440">
    <property type="entry name" value="AdoMet_MTases"/>
    <property type="match status" value="1"/>
</dbReference>
<dbReference type="SUPFAM" id="SSF53335">
    <property type="entry name" value="S-adenosyl-L-methionine-dependent methyltransferases"/>
    <property type="match status" value="1"/>
</dbReference>
<protein>
    <submittedName>
        <fullName evidence="4">Uncharacterized protein</fullName>
    </submittedName>
</protein>
<dbReference type="PANTHER" id="PTHR13393:SF0">
    <property type="entry name" value="RNA N6-ADENOSINE-METHYLTRANSFERASE METTL16"/>
    <property type="match status" value="1"/>
</dbReference>
<dbReference type="Pfam" id="PF05971">
    <property type="entry name" value="Methyltransf_10"/>
    <property type="match status" value="1"/>
</dbReference>
<dbReference type="Gene3D" id="3.40.50.150">
    <property type="entry name" value="Vaccinia Virus protein VP39"/>
    <property type="match status" value="1"/>
</dbReference>
<dbReference type="EMBL" id="JAHLUN010000019">
    <property type="protein sequence ID" value="KAG7761889.1"/>
    <property type="molecule type" value="Genomic_DNA"/>
</dbReference>